<accession>X1UBF2</accession>
<proteinExistence type="predicted"/>
<gene>
    <name evidence="1" type="ORF">S12H4_44361</name>
</gene>
<name>X1UBF2_9ZZZZ</name>
<organism evidence="1">
    <name type="scientific">marine sediment metagenome</name>
    <dbReference type="NCBI Taxonomy" id="412755"/>
    <lineage>
        <taxon>unclassified sequences</taxon>
        <taxon>metagenomes</taxon>
        <taxon>ecological metagenomes</taxon>
    </lineage>
</organism>
<dbReference type="SUPFAM" id="SSF56349">
    <property type="entry name" value="DNA breaking-rejoining enzymes"/>
    <property type="match status" value="1"/>
</dbReference>
<feature type="non-terminal residue" evidence="1">
    <location>
        <position position="247"/>
    </location>
</feature>
<evidence type="ECO:0000313" key="1">
    <source>
        <dbReference type="EMBL" id="GAJ14853.1"/>
    </source>
</evidence>
<evidence type="ECO:0008006" key="2">
    <source>
        <dbReference type="Google" id="ProtNLM"/>
    </source>
</evidence>
<dbReference type="GO" id="GO:0003677">
    <property type="term" value="F:DNA binding"/>
    <property type="evidence" value="ECO:0007669"/>
    <property type="project" value="InterPro"/>
</dbReference>
<sequence>MATKVFIKCGAGLSRGQAKPSRKRPAKGKQYDGQLLIALGHDAGHIPFYKQLITILEHVKPDSLAFPGGPEVQEAIMRQLRPDIKPSELIIGLEKPSSKPSISLPSTQEIADAYLTYMEDGGAAEGYLKVRARKLRFFARQYPQLPTDPQLIRAYLRQFKTADVPTRQDQWKALTALYKYAYQDNPNDNPMLKVDKPRFRKKSGQRLSRDQAKLLLSAIKTDPEWALVTCYFGLRFRRVEAERLRFG</sequence>
<reference evidence="1" key="1">
    <citation type="journal article" date="2014" name="Front. Microbiol.">
        <title>High frequency of phylogenetically diverse reductive dehalogenase-homologous genes in deep subseafloor sedimentary metagenomes.</title>
        <authorList>
            <person name="Kawai M."/>
            <person name="Futagami T."/>
            <person name="Toyoda A."/>
            <person name="Takaki Y."/>
            <person name="Nishi S."/>
            <person name="Hori S."/>
            <person name="Arai W."/>
            <person name="Tsubouchi T."/>
            <person name="Morono Y."/>
            <person name="Uchiyama I."/>
            <person name="Ito T."/>
            <person name="Fujiyama A."/>
            <person name="Inagaki F."/>
            <person name="Takami H."/>
        </authorList>
    </citation>
    <scope>NUCLEOTIDE SEQUENCE</scope>
    <source>
        <strain evidence="1">Expedition CK06-06</strain>
    </source>
</reference>
<dbReference type="EMBL" id="BARW01027328">
    <property type="protein sequence ID" value="GAJ14853.1"/>
    <property type="molecule type" value="Genomic_DNA"/>
</dbReference>
<comment type="caution">
    <text evidence="1">The sequence shown here is derived from an EMBL/GenBank/DDBJ whole genome shotgun (WGS) entry which is preliminary data.</text>
</comment>
<dbReference type="InterPro" id="IPR011010">
    <property type="entry name" value="DNA_brk_join_enz"/>
</dbReference>
<dbReference type="AlphaFoldDB" id="X1UBF2"/>
<protein>
    <recommendedName>
        <fullName evidence="2">Core-binding (CB) domain-containing protein</fullName>
    </recommendedName>
</protein>